<feature type="transmembrane region" description="Helical" evidence="1">
    <location>
        <begin position="26"/>
        <end position="50"/>
    </location>
</feature>
<feature type="transmembrane region" description="Helical" evidence="1">
    <location>
        <begin position="71"/>
        <end position="100"/>
    </location>
</feature>
<reference evidence="3" key="2">
    <citation type="submission" date="2024-04" db="EMBL/GenBank/DDBJ databases">
        <authorList>
            <person name="Chen Y."/>
            <person name="Shah S."/>
            <person name="Dougan E. K."/>
            <person name="Thang M."/>
            <person name="Chan C."/>
        </authorList>
    </citation>
    <scope>NUCLEOTIDE SEQUENCE [LARGE SCALE GENOMIC DNA]</scope>
</reference>
<dbReference type="EMBL" id="CAMXCT010001945">
    <property type="protein sequence ID" value="CAI3994376.1"/>
    <property type="molecule type" value="Genomic_DNA"/>
</dbReference>
<evidence type="ECO:0000313" key="4">
    <source>
        <dbReference type="Proteomes" id="UP001152797"/>
    </source>
</evidence>
<dbReference type="Proteomes" id="UP001152797">
    <property type="component" value="Unassembled WGS sequence"/>
</dbReference>
<evidence type="ECO:0000313" key="3">
    <source>
        <dbReference type="EMBL" id="CAL1147751.1"/>
    </source>
</evidence>
<name>A0A9P1CQB7_9DINO</name>
<protein>
    <submittedName>
        <fullName evidence="2">Uncharacterized protein</fullName>
    </submittedName>
</protein>
<accession>A0A9P1CQB7</accession>
<comment type="caution">
    <text evidence="2">The sequence shown here is derived from an EMBL/GenBank/DDBJ whole genome shotgun (WGS) entry which is preliminary data.</text>
</comment>
<reference evidence="2" key="1">
    <citation type="submission" date="2022-10" db="EMBL/GenBank/DDBJ databases">
        <authorList>
            <person name="Chen Y."/>
            <person name="Dougan E. K."/>
            <person name="Chan C."/>
            <person name="Rhodes N."/>
            <person name="Thang M."/>
        </authorList>
    </citation>
    <scope>NUCLEOTIDE SEQUENCE</scope>
</reference>
<gene>
    <name evidence="2" type="ORF">C1SCF055_LOCUS21025</name>
</gene>
<keyword evidence="1" id="KW-1133">Transmembrane helix</keyword>
<evidence type="ECO:0000256" key="1">
    <source>
        <dbReference type="SAM" id="Phobius"/>
    </source>
</evidence>
<keyword evidence="4" id="KW-1185">Reference proteome</keyword>
<keyword evidence="1" id="KW-0472">Membrane</keyword>
<dbReference type="OrthoDB" id="10644121at2759"/>
<proteinExistence type="predicted"/>
<organism evidence="2">
    <name type="scientific">Cladocopium goreaui</name>
    <dbReference type="NCBI Taxonomy" id="2562237"/>
    <lineage>
        <taxon>Eukaryota</taxon>
        <taxon>Sar</taxon>
        <taxon>Alveolata</taxon>
        <taxon>Dinophyceae</taxon>
        <taxon>Suessiales</taxon>
        <taxon>Symbiodiniaceae</taxon>
        <taxon>Cladocopium</taxon>
    </lineage>
</organism>
<sequence>MRPALAVEVVEPPESHAHDIPSDDGVLFGIMVASGLLLLIRVAIVLISLCKHPSGAVSQSDEKSRNISKGVVFFVVALATVLMKIASVTAHGLVAINWLLAGAEPGVPLVACFVLVAINTHLLTSVAIVVHLRALLASVAICKQSNIKFQGITNLWGAPAGVACLLMNGVATAILLAYLHHRSGKITTWLATAMSFLLWANTNFKSVGLMDSETWEDVQGSVSKPPIPAAEFMRSIGMMPGSKPRQMRQVQARVTSPSCSRWCSVQQGRRTFAASSATPSALCSAGVPTLAIRAWWDDLVFGASKHSGSEHFGGLLPIPNAIAQRRGSWRWKPWPKFFKLSI</sequence>
<dbReference type="EMBL" id="CAMXCT030001945">
    <property type="protein sequence ID" value="CAL4781688.1"/>
    <property type="molecule type" value="Genomic_DNA"/>
</dbReference>
<dbReference type="AlphaFoldDB" id="A0A9P1CQB7"/>
<keyword evidence="1" id="KW-0812">Transmembrane</keyword>
<feature type="transmembrane region" description="Helical" evidence="1">
    <location>
        <begin position="106"/>
        <end position="134"/>
    </location>
</feature>
<evidence type="ECO:0000313" key="2">
    <source>
        <dbReference type="EMBL" id="CAI3994376.1"/>
    </source>
</evidence>
<feature type="transmembrane region" description="Helical" evidence="1">
    <location>
        <begin position="155"/>
        <end position="180"/>
    </location>
</feature>
<dbReference type="EMBL" id="CAMXCT020001945">
    <property type="protein sequence ID" value="CAL1147751.1"/>
    <property type="molecule type" value="Genomic_DNA"/>
</dbReference>